<comment type="caution">
    <text evidence="2">The sequence shown here is derived from an EMBL/GenBank/DDBJ whole genome shotgun (WGS) entry which is preliminary data.</text>
</comment>
<dbReference type="InterPro" id="IPR036047">
    <property type="entry name" value="F-box-like_dom_sf"/>
</dbReference>
<evidence type="ECO:0000313" key="3">
    <source>
        <dbReference type="Proteomes" id="UP000759537"/>
    </source>
</evidence>
<gene>
    <name evidence="2" type="ORF">DFH94DRAFT_390756</name>
</gene>
<reference evidence="2" key="1">
    <citation type="submission" date="2019-10" db="EMBL/GenBank/DDBJ databases">
        <authorList>
            <consortium name="DOE Joint Genome Institute"/>
            <person name="Kuo A."/>
            <person name="Miyauchi S."/>
            <person name="Kiss E."/>
            <person name="Drula E."/>
            <person name="Kohler A."/>
            <person name="Sanchez-Garcia M."/>
            <person name="Andreopoulos B."/>
            <person name="Barry K.W."/>
            <person name="Bonito G."/>
            <person name="Buee M."/>
            <person name="Carver A."/>
            <person name="Chen C."/>
            <person name="Cichocki N."/>
            <person name="Clum A."/>
            <person name="Culley D."/>
            <person name="Crous P.W."/>
            <person name="Fauchery L."/>
            <person name="Girlanda M."/>
            <person name="Hayes R."/>
            <person name="Keri Z."/>
            <person name="LaButti K."/>
            <person name="Lipzen A."/>
            <person name="Lombard V."/>
            <person name="Magnuson J."/>
            <person name="Maillard F."/>
            <person name="Morin E."/>
            <person name="Murat C."/>
            <person name="Nolan M."/>
            <person name="Ohm R."/>
            <person name="Pangilinan J."/>
            <person name="Pereira M."/>
            <person name="Perotto S."/>
            <person name="Peter M."/>
            <person name="Riley R."/>
            <person name="Sitrit Y."/>
            <person name="Stielow B."/>
            <person name="Szollosi G."/>
            <person name="Zifcakova L."/>
            <person name="Stursova M."/>
            <person name="Spatafora J.W."/>
            <person name="Tedersoo L."/>
            <person name="Vaario L.-M."/>
            <person name="Yamada A."/>
            <person name="Yan M."/>
            <person name="Wang P."/>
            <person name="Xu J."/>
            <person name="Bruns T."/>
            <person name="Baldrian P."/>
            <person name="Vilgalys R."/>
            <person name="Henrissat B."/>
            <person name="Grigoriev I.V."/>
            <person name="Hibbett D."/>
            <person name="Nagy L.G."/>
            <person name="Martin F.M."/>
        </authorList>
    </citation>
    <scope>NUCLEOTIDE SEQUENCE</scope>
    <source>
        <strain evidence="2">Prilba</strain>
    </source>
</reference>
<accession>A0A9P5JV62</accession>
<dbReference type="OrthoDB" id="3149552at2759"/>
<reference evidence="2" key="2">
    <citation type="journal article" date="2020" name="Nat. Commun.">
        <title>Large-scale genome sequencing of mycorrhizal fungi provides insights into the early evolution of symbiotic traits.</title>
        <authorList>
            <person name="Miyauchi S."/>
            <person name="Kiss E."/>
            <person name="Kuo A."/>
            <person name="Drula E."/>
            <person name="Kohler A."/>
            <person name="Sanchez-Garcia M."/>
            <person name="Morin E."/>
            <person name="Andreopoulos B."/>
            <person name="Barry K.W."/>
            <person name="Bonito G."/>
            <person name="Buee M."/>
            <person name="Carver A."/>
            <person name="Chen C."/>
            <person name="Cichocki N."/>
            <person name="Clum A."/>
            <person name="Culley D."/>
            <person name="Crous P.W."/>
            <person name="Fauchery L."/>
            <person name="Girlanda M."/>
            <person name="Hayes R.D."/>
            <person name="Keri Z."/>
            <person name="LaButti K."/>
            <person name="Lipzen A."/>
            <person name="Lombard V."/>
            <person name="Magnuson J."/>
            <person name="Maillard F."/>
            <person name="Murat C."/>
            <person name="Nolan M."/>
            <person name="Ohm R.A."/>
            <person name="Pangilinan J."/>
            <person name="Pereira M.F."/>
            <person name="Perotto S."/>
            <person name="Peter M."/>
            <person name="Pfister S."/>
            <person name="Riley R."/>
            <person name="Sitrit Y."/>
            <person name="Stielow J.B."/>
            <person name="Szollosi G."/>
            <person name="Zifcakova L."/>
            <person name="Stursova M."/>
            <person name="Spatafora J.W."/>
            <person name="Tedersoo L."/>
            <person name="Vaario L.M."/>
            <person name="Yamada A."/>
            <person name="Yan M."/>
            <person name="Wang P."/>
            <person name="Xu J."/>
            <person name="Bruns T."/>
            <person name="Baldrian P."/>
            <person name="Vilgalys R."/>
            <person name="Dunand C."/>
            <person name="Henrissat B."/>
            <person name="Grigoriev I.V."/>
            <person name="Hibbett D."/>
            <person name="Nagy L.G."/>
            <person name="Martin F.M."/>
        </authorList>
    </citation>
    <scope>NUCLEOTIDE SEQUENCE</scope>
    <source>
        <strain evidence="2">Prilba</strain>
    </source>
</reference>
<keyword evidence="3" id="KW-1185">Reference proteome</keyword>
<dbReference type="Proteomes" id="UP000759537">
    <property type="component" value="Unassembled WGS sequence"/>
</dbReference>
<dbReference type="Gene3D" id="1.20.1280.50">
    <property type="match status" value="1"/>
</dbReference>
<evidence type="ECO:0000259" key="1">
    <source>
        <dbReference type="PROSITE" id="PS50181"/>
    </source>
</evidence>
<sequence length="566" mass="65016">MAATASFLDLPTEVIILIVSQLPLQGVVACKRLCRRLRSLIDRSQLLQYHFRAMCSGVEDLYLPGVSSHEFLRSLGEWEMAWQKFDIGERFARHRYQNILWTVEHIVQNGHVVAMRLVDSSWHTAPGWSYADISRVLLQGGESHQALSWTDIQLDTAISPKGYVLDVSQDLVAMVFYRDALWRRLEIQFLRFSTGQPHDLASGVTFGIELNCKSPSQCEIAMEVMGPYLILIVSYKSRVRLSRRHQRILFAEWTKGRMRCVRHVRDGTYFPVIAFVSKDLIVLARKRDFALEICEITEGDDDLPFTLRTVCILKLPSLHPNTRVRFHTRNRTPFASNFSTPALHSNRLPFRSSPSDAILGFEISLQRGRRPGSELRRVAFWVHHSALRKYAAETARPLRIPRGPRSPHSIRRLVSRLVTRISHTFTTPPVLHWSTWGPQSTRWRECSDDLRDRQTLAGMRCAVVHQGSLTLMDFSPGRLAMLPSQDSDEKSGLKVVETPTTINAGRCFLRDFTSKLPYVECTKEEIRNRVLMDDEWVLQIEEEGLFGWEGYIDFHSILPTENSCEV</sequence>
<feature type="domain" description="F-box" evidence="1">
    <location>
        <begin position="4"/>
        <end position="54"/>
    </location>
</feature>
<dbReference type="AlphaFoldDB" id="A0A9P5JV62"/>
<dbReference type="EMBL" id="WHVB01000051">
    <property type="protein sequence ID" value="KAF8464934.1"/>
    <property type="molecule type" value="Genomic_DNA"/>
</dbReference>
<protein>
    <recommendedName>
        <fullName evidence="1">F-box domain-containing protein</fullName>
    </recommendedName>
</protein>
<dbReference type="SMART" id="SM00256">
    <property type="entry name" value="FBOX"/>
    <property type="match status" value="1"/>
</dbReference>
<dbReference type="SUPFAM" id="SSF81383">
    <property type="entry name" value="F-box domain"/>
    <property type="match status" value="1"/>
</dbReference>
<proteinExistence type="predicted"/>
<dbReference type="InterPro" id="IPR001810">
    <property type="entry name" value="F-box_dom"/>
</dbReference>
<organism evidence="2 3">
    <name type="scientific">Russula ochroleuca</name>
    <dbReference type="NCBI Taxonomy" id="152965"/>
    <lineage>
        <taxon>Eukaryota</taxon>
        <taxon>Fungi</taxon>
        <taxon>Dikarya</taxon>
        <taxon>Basidiomycota</taxon>
        <taxon>Agaricomycotina</taxon>
        <taxon>Agaricomycetes</taxon>
        <taxon>Russulales</taxon>
        <taxon>Russulaceae</taxon>
        <taxon>Russula</taxon>
    </lineage>
</organism>
<dbReference type="PROSITE" id="PS50181">
    <property type="entry name" value="FBOX"/>
    <property type="match status" value="1"/>
</dbReference>
<name>A0A9P5JV62_9AGAM</name>
<dbReference type="Pfam" id="PF00646">
    <property type="entry name" value="F-box"/>
    <property type="match status" value="1"/>
</dbReference>
<evidence type="ECO:0000313" key="2">
    <source>
        <dbReference type="EMBL" id="KAF8464934.1"/>
    </source>
</evidence>